<dbReference type="Proteomes" id="UP001066276">
    <property type="component" value="Chromosome 9"/>
</dbReference>
<feature type="coiled-coil region" evidence="1">
    <location>
        <begin position="57"/>
        <end position="84"/>
    </location>
</feature>
<dbReference type="EMBL" id="JANPWB010000013">
    <property type="protein sequence ID" value="KAJ1110032.1"/>
    <property type="molecule type" value="Genomic_DNA"/>
</dbReference>
<protein>
    <submittedName>
        <fullName evidence="2">Uncharacterized protein</fullName>
    </submittedName>
</protein>
<accession>A0AAV7N3Y2</accession>
<keyword evidence="3" id="KW-1185">Reference proteome</keyword>
<evidence type="ECO:0000313" key="3">
    <source>
        <dbReference type="Proteomes" id="UP001066276"/>
    </source>
</evidence>
<proteinExistence type="predicted"/>
<reference evidence="2" key="1">
    <citation type="journal article" date="2022" name="bioRxiv">
        <title>Sequencing and chromosome-scale assembly of the giantPleurodeles waltlgenome.</title>
        <authorList>
            <person name="Brown T."/>
            <person name="Elewa A."/>
            <person name="Iarovenko S."/>
            <person name="Subramanian E."/>
            <person name="Araus A.J."/>
            <person name="Petzold A."/>
            <person name="Susuki M."/>
            <person name="Suzuki K.-i.T."/>
            <person name="Hayashi T."/>
            <person name="Toyoda A."/>
            <person name="Oliveira C."/>
            <person name="Osipova E."/>
            <person name="Leigh N.D."/>
            <person name="Simon A."/>
            <person name="Yun M.H."/>
        </authorList>
    </citation>
    <scope>NUCLEOTIDE SEQUENCE</scope>
    <source>
        <strain evidence="2">20211129_DDA</strain>
        <tissue evidence="2">Liver</tissue>
    </source>
</reference>
<gene>
    <name evidence="2" type="ORF">NDU88_007387</name>
</gene>
<sequence length="277" mass="32183">MHGSFDLRKIEYVEQCICKQKSRQHMFDCVRMWEKEVRGRVKRKQALLEKELRKNVYVKALEMRKKEINDLKELEDKERKLQAMVKLCVVAVRLQEEKRAVDVVARTSQTGGVQASIFGTDKTMIVHAKPMWEDAFLYAPPKGLGTSDEKTSVDAKGYFIYNWVYTPWNRADVMALKTALPDPRKNPADFYEEVEGAISSYTMTLADIDLFFGLILPPDMWRTVRKIDDCAVFGASWKELEQMDGDREPAKKPYQLIRDLPAAILVKLKKRLFPLKR</sequence>
<evidence type="ECO:0000256" key="1">
    <source>
        <dbReference type="SAM" id="Coils"/>
    </source>
</evidence>
<evidence type="ECO:0000313" key="2">
    <source>
        <dbReference type="EMBL" id="KAJ1110032.1"/>
    </source>
</evidence>
<organism evidence="2 3">
    <name type="scientific">Pleurodeles waltl</name>
    <name type="common">Iberian ribbed newt</name>
    <dbReference type="NCBI Taxonomy" id="8319"/>
    <lineage>
        <taxon>Eukaryota</taxon>
        <taxon>Metazoa</taxon>
        <taxon>Chordata</taxon>
        <taxon>Craniata</taxon>
        <taxon>Vertebrata</taxon>
        <taxon>Euteleostomi</taxon>
        <taxon>Amphibia</taxon>
        <taxon>Batrachia</taxon>
        <taxon>Caudata</taxon>
        <taxon>Salamandroidea</taxon>
        <taxon>Salamandridae</taxon>
        <taxon>Pleurodelinae</taxon>
        <taxon>Pleurodeles</taxon>
    </lineage>
</organism>
<comment type="caution">
    <text evidence="2">The sequence shown here is derived from an EMBL/GenBank/DDBJ whole genome shotgun (WGS) entry which is preliminary data.</text>
</comment>
<dbReference type="AlphaFoldDB" id="A0AAV7N3Y2"/>
<keyword evidence="1" id="KW-0175">Coiled coil</keyword>
<name>A0AAV7N3Y2_PLEWA</name>